<dbReference type="PANTHER" id="PTHR43162">
    <property type="match status" value="1"/>
</dbReference>
<dbReference type="Proteomes" id="UP000038010">
    <property type="component" value="Unassembled WGS sequence"/>
</dbReference>
<dbReference type="PANTHER" id="PTHR43162:SF1">
    <property type="entry name" value="PRESTALK A DIFFERENTIATION PROTEIN A"/>
    <property type="match status" value="1"/>
</dbReference>
<dbReference type="InterPro" id="IPR036291">
    <property type="entry name" value="NAD(P)-bd_dom_sf"/>
</dbReference>
<organism evidence="2 3">
    <name type="scientific">Cyphellophora attinorum</name>
    <dbReference type="NCBI Taxonomy" id="1664694"/>
    <lineage>
        <taxon>Eukaryota</taxon>
        <taxon>Fungi</taxon>
        <taxon>Dikarya</taxon>
        <taxon>Ascomycota</taxon>
        <taxon>Pezizomycotina</taxon>
        <taxon>Eurotiomycetes</taxon>
        <taxon>Chaetothyriomycetidae</taxon>
        <taxon>Chaetothyriales</taxon>
        <taxon>Cyphellophoraceae</taxon>
        <taxon>Cyphellophora</taxon>
    </lineage>
</organism>
<evidence type="ECO:0000313" key="3">
    <source>
        <dbReference type="Proteomes" id="UP000038010"/>
    </source>
</evidence>
<dbReference type="RefSeq" id="XP_017998102.1">
    <property type="nucleotide sequence ID" value="XM_018139351.1"/>
</dbReference>
<accession>A0A0N0NKR4</accession>
<evidence type="ECO:0000313" key="2">
    <source>
        <dbReference type="EMBL" id="KPI38139.1"/>
    </source>
</evidence>
<protein>
    <recommendedName>
        <fullName evidence="1">NAD(P)-binding domain-containing protein</fullName>
    </recommendedName>
</protein>
<evidence type="ECO:0000259" key="1">
    <source>
        <dbReference type="Pfam" id="PF13460"/>
    </source>
</evidence>
<dbReference type="InterPro" id="IPR016040">
    <property type="entry name" value="NAD(P)-bd_dom"/>
</dbReference>
<proteinExistence type="predicted"/>
<dbReference type="Pfam" id="PF13460">
    <property type="entry name" value="NAD_binding_10"/>
    <property type="match status" value="1"/>
</dbReference>
<dbReference type="AlphaFoldDB" id="A0A0N0NKR4"/>
<dbReference type="InterPro" id="IPR051604">
    <property type="entry name" value="Ergot_Alk_Oxidoreductase"/>
</dbReference>
<dbReference type="SUPFAM" id="SSF51735">
    <property type="entry name" value="NAD(P)-binding Rossmann-fold domains"/>
    <property type="match status" value="1"/>
</dbReference>
<comment type="caution">
    <text evidence="2">The sequence shown here is derived from an EMBL/GenBank/DDBJ whole genome shotgun (WGS) entry which is preliminary data.</text>
</comment>
<dbReference type="OrthoDB" id="419598at2759"/>
<dbReference type="VEuPathDB" id="FungiDB:AB675_1056"/>
<dbReference type="Gene3D" id="3.40.50.720">
    <property type="entry name" value="NAD(P)-binding Rossmann-like Domain"/>
    <property type="match status" value="1"/>
</dbReference>
<name>A0A0N0NKR4_9EURO</name>
<reference evidence="2 3" key="1">
    <citation type="submission" date="2015-06" db="EMBL/GenBank/DDBJ databases">
        <title>Draft genome of the ant-associated black yeast Phialophora attae CBS 131958.</title>
        <authorList>
            <person name="Moreno L.F."/>
            <person name="Stielow B.J."/>
            <person name="de Hoog S."/>
            <person name="Vicente V.A."/>
            <person name="Weiss V.A."/>
            <person name="de Vries M."/>
            <person name="Cruz L.M."/>
            <person name="Souza E.M."/>
        </authorList>
    </citation>
    <scope>NUCLEOTIDE SEQUENCE [LARGE SCALE GENOMIC DNA]</scope>
    <source>
        <strain evidence="2 3">CBS 131958</strain>
    </source>
</reference>
<gene>
    <name evidence="2" type="ORF">AB675_1056</name>
</gene>
<keyword evidence="3" id="KW-1185">Reference proteome</keyword>
<dbReference type="GeneID" id="28731220"/>
<feature type="domain" description="NAD(P)-binding" evidence="1">
    <location>
        <begin position="10"/>
        <end position="194"/>
    </location>
</feature>
<sequence length="301" mass="33061">MAPLKALIFGATGAVARHCAKEALRHDNVSLTLALRDPNKPIPDLPSSLPRVQADLTDPTSLRSAVQASGATSAFIYAQGRHRDKEQMKASIAALADAGVTHIVLLSSWTIYPLSIDDAYAQGDEHAIPAKHAAAEIALREVKERYPDLRYAAVRPLYFATNVLFEDLSRGEVNVLNPAGGWDYISSEDIGTVCGRLLVDGVEGVVPIVGPRILSQSEAWGIIGRVLGKEIRVKDVTEKEFLKGSEEPMMKSLARNRHRSDEEKYPTDLVSEARANMRRYVGSEGMGFEEWATRHKGEFKQ</sequence>
<dbReference type="EMBL" id="LFJN01000020">
    <property type="protein sequence ID" value="KPI38139.1"/>
    <property type="molecule type" value="Genomic_DNA"/>
</dbReference>